<keyword evidence="1" id="KW-0805">Transcription regulation</keyword>
<dbReference type="PROSITE" id="PS50932">
    <property type="entry name" value="HTH_LACI_2"/>
    <property type="match status" value="1"/>
</dbReference>
<keyword evidence="3" id="KW-0804">Transcription</keyword>
<gene>
    <name evidence="6" type="ORF">JQS43_16030</name>
</gene>
<evidence type="ECO:0000313" key="6">
    <source>
        <dbReference type="EMBL" id="QSB13144.1"/>
    </source>
</evidence>
<organism evidence="6 7">
    <name type="scientific">Natronosporangium hydrolyticum</name>
    <dbReference type="NCBI Taxonomy" id="2811111"/>
    <lineage>
        <taxon>Bacteria</taxon>
        <taxon>Bacillati</taxon>
        <taxon>Actinomycetota</taxon>
        <taxon>Actinomycetes</taxon>
        <taxon>Micromonosporales</taxon>
        <taxon>Micromonosporaceae</taxon>
        <taxon>Natronosporangium</taxon>
    </lineage>
</organism>
<dbReference type="KEGG" id="nhy:JQS43_16030"/>
<evidence type="ECO:0000313" key="7">
    <source>
        <dbReference type="Proteomes" id="UP000662857"/>
    </source>
</evidence>
<dbReference type="InterPro" id="IPR000843">
    <property type="entry name" value="HTH_LacI"/>
</dbReference>
<dbReference type="EMBL" id="CP070499">
    <property type="protein sequence ID" value="QSB13144.1"/>
    <property type="molecule type" value="Genomic_DNA"/>
</dbReference>
<dbReference type="SUPFAM" id="SSF47413">
    <property type="entry name" value="lambda repressor-like DNA-binding domains"/>
    <property type="match status" value="1"/>
</dbReference>
<dbReference type="AlphaFoldDB" id="A0A895Y5Z4"/>
<dbReference type="Pfam" id="PF00356">
    <property type="entry name" value="LacI"/>
    <property type="match status" value="1"/>
</dbReference>
<dbReference type="PRINTS" id="PR00036">
    <property type="entry name" value="HTHLACI"/>
</dbReference>
<keyword evidence="2 6" id="KW-0238">DNA-binding</keyword>
<accession>A0A895Y5Z4</accession>
<proteinExistence type="predicted"/>
<evidence type="ECO:0000256" key="1">
    <source>
        <dbReference type="ARBA" id="ARBA00023015"/>
    </source>
</evidence>
<dbReference type="PANTHER" id="PTHR30146:SF138">
    <property type="entry name" value="TRANSCRIPTIONAL REGULATORY PROTEIN"/>
    <property type="match status" value="1"/>
</dbReference>
<dbReference type="PANTHER" id="PTHR30146">
    <property type="entry name" value="LACI-RELATED TRANSCRIPTIONAL REPRESSOR"/>
    <property type="match status" value="1"/>
</dbReference>
<sequence length="352" mass="37579">MSVVTIHDVARQAGVAVATVSRVMNNTGQVRAETRQRVLSAVTTLGYRPNRTARGMARGRLATVAVLVPFVTHPSAFARVQGMVESCRDLGLPVSLFDVELPEHQGEHLRALAGDLRPEGLVVVSLQLTSDERARLDEAGLRPVLVDTEAAGLSTVCIDDEAGGALATNHLLELGHQRVGFIGDLEHDRFGFTASERRHAGYLRALAEAGLPQRAGYQRTGPHGRETAREHARALLALAEPPTAIFAASDTQALGALEAAREQGLTVPDDLSVIGFDDVEIAEHAGLTTIRQPLVDSGRQAARIVEQERADPGRAAERCVLDITLVARQTTAPPHHSAAAGRRRRAARPVGG</sequence>
<feature type="domain" description="HTH lacI-type" evidence="5">
    <location>
        <begin position="4"/>
        <end position="58"/>
    </location>
</feature>
<feature type="region of interest" description="Disordered" evidence="4">
    <location>
        <begin position="330"/>
        <end position="352"/>
    </location>
</feature>
<dbReference type="InterPro" id="IPR028082">
    <property type="entry name" value="Peripla_BP_I"/>
</dbReference>
<evidence type="ECO:0000256" key="4">
    <source>
        <dbReference type="SAM" id="MobiDB-lite"/>
    </source>
</evidence>
<dbReference type="InterPro" id="IPR010982">
    <property type="entry name" value="Lambda_DNA-bd_dom_sf"/>
</dbReference>
<evidence type="ECO:0000256" key="2">
    <source>
        <dbReference type="ARBA" id="ARBA00023125"/>
    </source>
</evidence>
<dbReference type="Gene3D" id="1.10.260.40">
    <property type="entry name" value="lambda repressor-like DNA-binding domains"/>
    <property type="match status" value="1"/>
</dbReference>
<feature type="compositionally biased region" description="Basic residues" evidence="4">
    <location>
        <begin position="341"/>
        <end position="352"/>
    </location>
</feature>
<evidence type="ECO:0000256" key="3">
    <source>
        <dbReference type="ARBA" id="ARBA00023163"/>
    </source>
</evidence>
<dbReference type="SMART" id="SM00354">
    <property type="entry name" value="HTH_LACI"/>
    <property type="match status" value="1"/>
</dbReference>
<dbReference type="InterPro" id="IPR046335">
    <property type="entry name" value="LacI/GalR-like_sensor"/>
</dbReference>
<evidence type="ECO:0000259" key="5">
    <source>
        <dbReference type="PROSITE" id="PS50932"/>
    </source>
</evidence>
<name>A0A895Y5Z4_9ACTN</name>
<protein>
    <submittedName>
        <fullName evidence="6">LacI family DNA-binding transcriptional regulator</fullName>
    </submittedName>
</protein>
<dbReference type="Gene3D" id="3.40.50.2300">
    <property type="match status" value="2"/>
</dbReference>
<dbReference type="Proteomes" id="UP000662857">
    <property type="component" value="Chromosome"/>
</dbReference>
<dbReference type="RefSeq" id="WP_239675213.1">
    <property type="nucleotide sequence ID" value="NZ_CP070499.1"/>
</dbReference>
<dbReference type="SUPFAM" id="SSF53822">
    <property type="entry name" value="Periplasmic binding protein-like I"/>
    <property type="match status" value="1"/>
</dbReference>
<keyword evidence="7" id="KW-1185">Reference proteome</keyword>
<reference evidence="6" key="1">
    <citation type="submission" date="2021-02" db="EMBL/GenBank/DDBJ databases">
        <title>Natrosporangium hydrolyticum gen. nov., sp. nov, a haloalkaliphilic actinobacterium from a soda solonchak soil.</title>
        <authorList>
            <person name="Sorokin D.Y."/>
            <person name="Khijniak T.V."/>
            <person name="Zakharycheva A.P."/>
            <person name="Boueva O.V."/>
            <person name="Ariskina E.V."/>
            <person name="Hahnke R.L."/>
            <person name="Bunk B."/>
            <person name="Sproer C."/>
            <person name="Schumann P."/>
            <person name="Evtushenko L.I."/>
            <person name="Kublanov I.V."/>
        </authorList>
    </citation>
    <scope>NUCLEOTIDE SEQUENCE</scope>
    <source>
        <strain evidence="6">DSM 106523</strain>
    </source>
</reference>
<dbReference type="Pfam" id="PF13377">
    <property type="entry name" value="Peripla_BP_3"/>
    <property type="match status" value="1"/>
</dbReference>
<dbReference type="CDD" id="cd06267">
    <property type="entry name" value="PBP1_LacI_sugar_binding-like"/>
    <property type="match status" value="1"/>
</dbReference>
<dbReference type="GO" id="GO:0003700">
    <property type="term" value="F:DNA-binding transcription factor activity"/>
    <property type="evidence" value="ECO:0007669"/>
    <property type="project" value="TreeGrafter"/>
</dbReference>
<dbReference type="CDD" id="cd01392">
    <property type="entry name" value="HTH_LacI"/>
    <property type="match status" value="1"/>
</dbReference>
<dbReference type="GO" id="GO:0000976">
    <property type="term" value="F:transcription cis-regulatory region binding"/>
    <property type="evidence" value="ECO:0007669"/>
    <property type="project" value="TreeGrafter"/>
</dbReference>